<organism evidence="1 2">
    <name type="scientific">Yoonia maricola</name>
    <dbReference type="NCBI Taxonomy" id="420999"/>
    <lineage>
        <taxon>Bacteria</taxon>
        <taxon>Pseudomonadati</taxon>
        <taxon>Pseudomonadota</taxon>
        <taxon>Alphaproteobacteria</taxon>
        <taxon>Rhodobacterales</taxon>
        <taxon>Paracoccaceae</taxon>
        <taxon>Yoonia</taxon>
    </lineage>
</organism>
<evidence type="ECO:0000313" key="1">
    <source>
        <dbReference type="EMBL" id="PJI85965.1"/>
    </source>
</evidence>
<sequence>MSHHQLTPFETALLRAVDELNTTFEAGLKNAGASPNELANLQREFKRFANALEARLSSLEKQQTELLRLLGGC</sequence>
<accession>A0A2M8W4V7</accession>
<dbReference type="EMBL" id="PGTY01000002">
    <property type="protein sequence ID" value="PJI85965.1"/>
    <property type="molecule type" value="Genomic_DNA"/>
</dbReference>
<dbReference type="Proteomes" id="UP000228531">
    <property type="component" value="Unassembled WGS sequence"/>
</dbReference>
<keyword evidence="2" id="KW-1185">Reference proteome</keyword>
<reference evidence="1 2" key="1">
    <citation type="submission" date="2017-11" db="EMBL/GenBank/DDBJ databases">
        <title>Genomic Encyclopedia of Archaeal and Bacterial Type Strains, Phase II (KMG-II): From Individual Species to Whole Genera.</title>
        <authorList>
            <person name="Goeker M."/>
        </authorList>
    </citation>
    <scope>NUCLEOTIDE SEQUENCE [LARGE SCALE GENOMIC DNA]</scope>
    <source>
        <strain evidence="1 2">DSM 29128</strain>
    </source>
</reference>
<dbReference type="AlphaFoldDB" id="A0A2M8W4V7"/>
<protein>
    <submittedName>
        <fullName evidence="1">Uncharacterized protein</fullName>
    </submittedName>
</protein>
<comment type="caution">
    <text evidence="1">The sequence shown here is derived from an EMBL/GenBank/DDBJ whole genome shotgun (WGS) entry which is preliminary data.</text>
</comment>
<evidence type="ECO:0000313" key="2">
    <source>
        <dbReference type="Proteomes" id="UP000228531"/>
    </source>
</evidence>
<proteinExistence type="predicted"/>
<name>A0A2M8W4V7_9RHOB</name>
<gene>
    <name evidence="1" type="ORF">BC777_2319</name>
</gene>